<dbReference type="KEGG" id="llh:I41_43040"/>
<evidence type="ECO:0000256" key="1">
    <source>
        <dbReference type="SAM" id="Phobius"/>
    </source>
</evidence>
<sequence>MRFSLPFVLFVLIPYVAVCAWISGCSMPGADWTDRATIICIFSVMLAHVLGLKFTYRKSCEAHRERLSRPQDIP</sequence>
<keyword evidence="3" id="KW-1185">Reference proteome</keyword>
<gene>
    <name evidence="2" type="ORF">I41_43040</name>
</gene>
<proteinExistence type="predicted"/>
<keyword evidence="1" id="KW-0812">Transmembrane</keyword>
<dbReference type="PROSITE" id="PS51257">
    <property type="entry name" value="PROKAR_LIPOPROTEIN"/>
    <property type="match status" value="1"/>
</dbReference>
<accession>A0A517U394</accession>
<dbReference type="AlphaFoldDB" id="A0A517U394"/>
<protein>
    <submittedName>
        <fullName evidence="2">Uncharacterized protein</fullName>
    </submittedName>
</protein>
<name>A0A517U394_9BACT</name>
<feature type="transmembrane region" description="Helical" evidence="1">
    <location>
        <begin position="35"/>
        <end position="56"/>
    </location>
</feature>
<evidence type="ECO:0000313" key="2">
    <source>
        <dbReference type="EMBL" id="QDT75095.1"/>
    </source>
</evidence>
<dbReference type="RefSeq" id="WP_145434793.1">
    <property type="nucleotide sequence ID" value="NZ_CP036339.1"/>
</dbReference>
<organism evidence="2 3">
    <name type="scientific">Lacipirellula limnantheis</name>
    <dbReference type="NCBI Taxonomy" id="2528024"/>
    <lineage>
        <taxon>Bacteria</taxon>
        <taxon>Pseudomonadati</taxon>
        <taxon>Planctomycetota</taxon>
        <taxon>Planctomycetia</taxon>
        <taxon>Pirellulales</taxon>
        <taxon>Lacipirellulaceae</taxon>
        <taxon>Lacipirellula</taxon>
    </lineage>
</organism>
<keyword evidence="1" id="KW-0472">Membrane</keyword>
<dbReference type="Proteomes" id="UP000317909">
    <property type="component" value="Chromosome"/>
</dbReference>
<dbReference type="EMBL" id="CP036339">
    <property type="protein sequence ID" value="QDT75095.1"/>
    <property type="molecule type" value="Genomic_DNA"/>
</dbReference>
<keyword evidence="1" id="KW-1133">Transmembrane helix</keyword>
<reference evidence="2 3" key="1">
    <citation type="submission" date="2019-02" db="EMBL/GenBank/DDBJ databases">
        <title>Deep-cultivation of Planctomycetes and their phenomic and genomic characterization uncovers novel biology.</title>
        <authorList>
            <person name="Wiegand S."/>
            <person name="Jogler M."/>
            <person name="Boedeker C."/>
            <person name="Pinto D."/>
            <person name="Vollmers J."/>
            <person name="Rivas-Marin E."/>
            <person name="Kohn T."/>
            <person name="Peeters S.H."/>
            <person name="Heuer A."/>
            <person name="Rast P."/>
            <person name="Oberbeckmann S."/>
            <person name="Bunk B."/>
            <person name="Jeske O."/>
            <person name="Meyerdierks A."/>
            <person name="Storesund J.E."/>
            <person name="Kallscheuer N."/>
            <person name="Luecker S."/>
            <person name="Lage O.M."/>
            <person name="Pohl T."/>
            <person name="Merkel B.J."/>
            <person name="Hornburger P."/>
            <person name="Mueller R.-W."/>
            <person name="Bruemmer F."/>
            <person name="Labrenz M."/>
            <person name="Spormann A.M."/>
            <person name="Op den Camp H."/>
            <person name="Overmann J."/>
            <person name="Amann R."/>
            <person name="Jetten M.S.M."/>
            <person name="Mascher T."/>
            <person name="Medema M.H."/>
            <person name="Devos D.P."/>
            <person name="Kaster A.-K."/>
            <person name="Ovreas L."/>
            <person name="Rohde M."/>
            <person name="Galperin M.Y."/>
            <person name="Jogler C."/>
        </authorList>
    </citation>
    <scope>NUCLEOTIDE SEQUENCE [LARGE SCALE GENOMIC DNA]</scope>
    <source>
        <strain evidence="2 3">I41</strain>
    </source>
</reference>
<evidence type="ECO:0000313" key="3">
    <source>
        <dbReference type="Proteomes" id="UP000317909"/>
    </source>
</evidence>